<dbReference type="SUPFAM" id="SSF55729">
    <property type="entry name" value="Acyl-CoA N-acyltransferases (Nat)"/>
    <property type="match status" value="1"/>
</dbReference>
<dbReference type="InterPro" id="IPR016181">
    <property type="entry name" value="Acyl_CoA_acyltransferase"/>
</dbReference>
<feature type="domain" description="N-acetyltransferase" evidence="3">
    <location>
        <begin position="5"/>
        <end position="145"/>
    </location>
</feature>
<protein>
    <submittedName>
        <fullName evidence="4">Putative acetyltransferase</fullName>
    </submittedName>
</protein>
<dbReference type="Proteomes" id="UP000605784">
    <property type="component" value="Unassembled WGS sequence"/>
</dbReference>
<evidence type="ECO:0000256" key="1">
    <source>
        <dbReference type="ARBA" id="ARBA00022679"/>
    </source>
</evidence>
<dbReference type="Gene3D" id="3.40.630.30">
    <property type="match status" value="1"/>
</dbReference>
<keyword evidence="1 4" id="KW-0808">Transferase</keyword>
<evidence type="ECO:0000313" key="4">
    <source>
        <dbReference type="EMBL" id="GGN89643.1"/>
    </source>
</evidence>
<dbReference type="PROSITE" id="PS51186">
    <property type="entry name" value="GNAT"/>
    <property type="match status" value="1"/>
</dbReference>
<sequence>MLPYECYVGGNAALGDQARAVRRAVFIEEQGVSEAEEMDDKDDEATHVVVTDGDDPVATARFRFVDETTARIERVAVLESYRGEGLGVRVMDAAETTAREQGATSAFLHGQSRVEGFYEKLGYEAEGETFEEAGIPHVEMGKPLE</sequence>
<dbReference type="GO" id="GO:0016747">
    <property type="term" value="F:acyltransferase activity, transferring groups other than amino-acyl groups"/>
    <property type="evidence" value="ECO:0007669"/>
    <property type="project" value="InterPro"/>
</dbReference>
<dbReference type="CDD" id="cd04301">
    <property type="entry name" value="NAT_SF"/>
    <property type="match status" value="1"/>
</dbReference>
<reference evidence="4" key="1">
    <citation type="journal article" date="2014" name="Int. J. Syst. Evol. Microbiol.">
        <title>Complete genome sequence of Corynebacterium casei LMG S-19264T (=DSM 44701T), isolated from a smear-ripened cheese.</title>
        <authorList>
            <consortium name="US DOE Joint Genome Institute (JGI-PGF)"/>
            <person name="Walter F."/>
            <person name="Albersmeier A."/>
            <person name="Kalinowski J."/>
            <person name="Ruckert C."/>
        </authorList>
    </citation>
    <scope>NUCLEOTIDE SEQUENCE</scope>
    <source>
        <strain evidence="4">JCM 17820</strain>
    </source>
</reference>
<dbReference type="EMBL" id="BMOU01000001">
    <property type="protein sequence ID" value="GGN89643.1"/>
    <property type="molecule type" value="Genomic_DNA"/>
</dbReference>
<dbReference type="InterPro" id="IPR000182">
    <property type="entry name" value="GNAT_dom"/>
</dbReference>
<organism evidence="4 5">
    <name type="scientific">Haloarcula pellucida</name>
    <dbReference type="NCBI Taxonomy" id="1427151"/>
    <lineage>
        <taxon>Archaea</taxon>
        <taxon>Methanobacteriati</taxon>
        <taxon>Methanobacteriota</taxon>
        <taxon>Stenosarchaea group</taxon>
        <taxon>Halobacteria</taxon>
        <taxon>Halobacteriales</taxon>
        <taxon>Haloarculaceae</taxon>
        <taxon>Haloarcula</taxon>
    </lineage>
</organism>
<accession>A0A830GHY3</accession>
<dbReference type="InterPro" id="IPR050832">
    <property type="entry name" value="Bact_Acetyltransf"/>
</dbReference>
<proteinExistence type="predicted"/>
<keyword evidence="5" id="KW-1185">Reference proteome</keyword>
<evidence type="ECO:0000313" key="5">
    <source>
        <dbReference type="Proteomes" id="UP000605784"/>
    </source>
</evidence>
<gene>
    <name evidence="4" type="ORF">GCM10009030_10550</name>
</gene>
<evidence type="ECO:0000256" key="2">
    <source>
        <dbReference type="ARBA" id="ARBA00023315"/>
    </source>
</evidence>
<dbReference type="PANTHER" id="PTHR43877">
    <property type="entry name" value="AMINOALKYLPHOSPHONATE N-ACETYLTRANSFERASE-RELATED-RELATED"/>
    <property type="match status" value="1"/>
</dbReference>
<dbReference type="Pfam" id="PF13673">
    <property type="entry name" value="Acetyltransf_10"/>
    <property type="match status" value="1"/>
</dbReference>
<reference evidence="4" key="2">
    <citation type="submission" date="2020-09" db="EMBL/GenBank/DDBJ databases">
        <authorList>
            <person name="Sun Q."/>
            <person name="Ohkuma M."/>
        </authorList>
    </citation>
    <scope>NUCLEOTIDE SEQUENCE</scope>
    <source>
        <strain evidence="4">JCM 17820</strain>
    </source>
</reference>
<dbReference type="AlphaFoldDB" id="A0A830GHY3"/>
<comment type="caution">
    <text evidence="4">The sequence shown here is derived from an EMBL/GenBank/DDBJ whole genome shotgun (WGS) entry which is preliminary data.</text>
</comment>
<evidence type="ECO:0000259" key="3">
    <source>
        <dbReference type="PROSITE" id="PS51186"/>
    </source>
</evidence>
<keyword evidence="2" id="KW-0012">Acyltransferase</keyword>
<dbReference type="PANTHER" id="PTHR43877:SF1">
    <property type="entry name" value="ACETYLTRANSFERASE"/>
    <property type="match status" value="1"/>
</dbReference>
<name>A0A830GHY3_9EURY</name>
<dbReference type="RefSeq" id="WP_188995217.1">
    <property type="nucleotide sequence ID" value="NZ_BMOU01000001.1"/>
</dbReference>